<protein>
    <submittedName>
        <fullName evidence="3">Uncharacterized protein</fullName>
    </submittedName>
</protein>
<dbReference type="Proteomes" id="UP000094455">
    <property type="component" value="Unassembled WGS sequence"/>
</dbReference>
<reference evidence="3 4" key="1">
    <citation type="journal article" date="2016" name="Proc. Natl. Acad. Sci. U.S.A.">
        <title>Comparative genomics of biotechnologically important yeasts.</title>
        <authorList>
            <person name="Riley R."/>
            <person name="Haridas S."/>
            <person name="Wolfe K.H."/>
            <person name="Lopes M.R."/>
            <person name="Hittinger C.T."/>
            <person name="Goeker M."/>
            <person name="Salamov A.A."/>
            <person name="Wisecaver J.H."/>
            <person name="Long T.M."/>
            <person name="Calvey C.H."/>
            <person name="Aerts A.L."/>
            <person name="Barry K.W."/>
            <person name="Choi C."/>
            <person name="Clum A."/>
            <person name="Coughlan A.Y."/>
            <person name="Deshpande S."/>
            <person name="Douglass A.P."/>
            <person name="Hanson S.J."/>
            <person name="Klenk H.-P."/>
            <person name="LaButti K.M."/>
            <person name="Lapidus A."/>
            <person name="Lindquist E.A."/>
            <person name="Lipzen A.M."/>
            <person name="Meier-Kolthoff J.P."/>
            <person name="Ohm R.A."/>
            <person name="Otillar R.P."/>
            <person name="Pangilinan J.L."/>
            <person name="Peng Y."/>
            <person name="Rokas A."/>
            <person name="Rosa C.A."/>
            <person name="Scheuner C."/>
            <person name="Sibirny A.A."/>
            <person name="Slot J.C."/>
            <person name="Stielow J.B."/>
            <person name="Sun H."/>
            <person name="Kurtzman C.P."/>
            <person name="Blackwell M."/>
            <person name="Grigoriev I.V."/>
            <person name="Jeffries T.W."/>
        </authorList>
    </citation>
    <scope>NUCLEOTIDE SEQUENCE [LARGE SCALE GENOMIC DNA]</scope>
    <source>
        <strain evidence="3 4">NRRL Y-2026</strain>
    </source>
</reference>
<feature type="transmembrane region" description="Helical" evidence="2">
    <location>
        <begin position="182"/>
        <end position="200"/>
    </location>
</feature>
<dbReference type="InterPro" id="IPR024297">
    <property type="entry name" value="Pho86"/>
</dbReference>
<feature type="compositionally biased region" description="Basic and acidic residues" evidence="1">
    <location>
        <begin position="46"/>
        <end position="58"/>
    </location>
</feature>
<keyword evidence="4" id="KW-1185">Reference proteome</keyword>
<evidence type="ECO:0000256" key="1">
    <source>
        <dbReference type="SAM" id="MobiDB-lite"/>
    </source>
</evidence>
<sequence length="376" mass="43076">MPPKKGQFPERPPTLAEALYQGKEIGTKPDNYEQILKDLNLDALKKQEQKEPEKKVETTKVVTSTKPKQAKKETSLKAVKQLDAHIDAPIPAEAPPSINSTYILPTECEAVTNLQMDYLLNRKSAFIRSVISSRVFSSLGFGLFTMIAYYKVGDYFTEYTFKKGTWNGVKSLYKNGYFIDDAITMLFMIAMLVATFFTFLKFLSNPLQQEADTVPKNFEKYFGIDLNKYAALSDVEKNYNKLNKADKDLVKHMKDNTFCIVYRDVPVAFLACKQKKSTSDDKVDVEISAYAVRRVYVKAELFKDLISMVFKKFVTNEKSNVNQISVDVYNFETFDINILKRAGFYRQKRHSLGFLLTSVLGMTKDTYVFESESIEF</sequence>
<dbReference type="GeneID" id="30181776"/>
<dbReference type="OrthoDB" id="4082764at2759"/>
<keyword evidence="2" id="KW-0472">Membrane</keyword>
<feature type="region of interest" description="Disordered" evidence="1">
    <location>
        <begin position="46"/>
        <end position="67"/>
    </location>
</feature>
<evidence type="ECO:0000313" key="3">
    <source>
        <dbReference type="EMBL" id="ODQ48863.1"/>
    </source>
</evidence>
<evidence type="ECO:0000313" key="4">
    <source>
        <dbReference type="Proteomes" id="UP000094455"/>
    </source>
</evidence>
<dbReference type="EMBL" id="KV454001">
    <property type="protein sequence ID" value="ODQ48863.1"/>
    <property type="molecule type" value="Genomic_DNA"/>
</dbReference>
<dbReference type="Pfam" id="PF11124">
    <property type="entry name" value="Pho86"/>
    <property type="match status" value="1"/>
</dbReference>
<feature type="transmembrane region" description="Helical" evidence="2">
    <location>
        <begin position="125"/>
        <end position="150"/>
    </location>
</feature>
<keyword evidence="2" id="KW-1133">Transmembrane helix</keyword>
<dbReference type="AlphaFoldDB" id="A0A1E3NTH8"/>
<dbReference type="RefSeq" id="XP_019019976.1">
    <property type="nucleotide sequence ID" value="XM_019165089.1"/>
</dbReference>
<keyword evidence="2" id="KW-0812">Transmembrane</keyword>
<evidence type="ECO:0000256" key="2">
    <source>
        <dbReference type="SAM" id="Phobius"/>
    </source>
</evidence>
<organism evidence="3 4">
    <name type="scientific">Pichia membranifaciens NRRL Y-2026</name>
    <dbReference type="NCBI Taxonomy" id="763406"/>
    <lineage>
        <taxon>Eukaryota</taxon>
        <taxon>Fungi</taxon>
        <taxon>Dikarya</taxon>
        <taxon>Ascomycota</taxon>
        <taxon>Saccharomycotina</taxon>
        <taxon>Pichiomycetes</taxon>
        <taxon>Pichiales</taxon>
        <taxon>Pichiaceae</taxon>
        <taxon>Pichia</taxon>
    </lineage>
</organism>
<name>A0A1E3NTH8_9ASCO</name>
<accession>A0A1E3NTH8</accession>
<dbReference type="STRING" id="763406.A0A1E3NTH8"/>
<gene>
    <name evidence="3" type="ORF">PICMEDRAFT_9376</name>
</gene>
<proteinExistence type="predicted"/>